<proteinExistence type="inferred from homology"/>
<dbReference type="Proteomes" id="UP000289738">
    <property type="component" value="Chromosome B08"/>
</dbReference>
<name>A0A444Y0M0_ARAHY</name>
<gene>
    <name evidence="9" type="ORF">Ahy_B08g090756</name>
</gene>
<evidence type="ECO:0000256" key="3">
    <source>
        <dbReference type="ARBA" id="ARBA00013194"/>
    </source>
</evidence>
<evidence type="ECO:0000259" key="8">
    <source>
        <dbReference type="Pfam" id="PF05697"/>
    </source>
</evidence>
<dbReference type="AlphaFoldDB" id="A0A444Y0M0"/>
<dbReference type="GO" id="GO:0003755">
    <property type="term" value="F:peptidyl-prolyl cis-trans isomerase activity"/>
    <property type="evidence" value="ECO:0007669"/>
    <property type="project" value="UniProtKB-KW"/>
</dbReference>
<feature type="domain" description="Trigger factor ribosome-binding bacterial" evidence="8">
    <location>
        <begin position="92"/>
        <end position="221"/>
    </location>
</feature>
<dbReference type="EMBL" id="SDMP01000018">
    <property type="protein sequence ID" value="RYQ95457.1"/>
    <property type="molecule type" value="Genomic_DNA"/>
</dbReference>
<dbReference type="PANTHER" id="PTHR30560:SF4">
    <property type="entry name" value="OS01G0894700 PROTEIN"/>
    <property type="match status" value="1"/>
</dbReference>
<comment type="function">
    <text evidence="7">Involved in protein export. Acts as a chaperone by maintaining the newly synthesized protein in an open conformation. Functions as a peptidyl-prolyl cis-trans isomerase.</text>
</comment>
<evidence type="ECO:0000256" key="2">
    <source>
        <dbReference type="ARBA" id="ARBA00005464"/>
    </source>
</evidence>
<comment type="similarity">
    <text evidence="2">Belongs to the FKBP-type PPIase family. Tig subfamily.</text>
</comment>
<evidence type="ECO:0000256" key="7">
    <source>
        <dbReference type="ARBA" id="ARBA00024849"/>
    </source>
</evidence>
<evidence type="ECO:0000256" key="6">
    <source>
        <dbReference type="ARBA" id="ARBA00023235"/>
    </source>
</evidence>
<dbReference type="InterPro" id="IPR036611">
    <property type="entry name" value="Trigger_fac_ribosome-bd_sf"/>
</dbReference>
<dbReference type="SUPFAM" id="SSF102735">
    <property type="entry name" value="Trigger factor ribosome-binding domain"/>
    <property type="match status" value="1"/>
</dbReference>
<keyword evidence="10" id="KW-1185">Reference proteome</keyword>
<evidence type="ECO:0000256" key="5">
    <source>
        <dbReference type="ARBA" id="ARBA00023186"/>
    </source>
</evidence>
<accession>A0A444Y0M0</accession>
<dbReference type="Pfam" id="PF05697">
    <property type="entry name" value="Trigger_N"/>
    <property type="match status" value="1"/>
</dbReference>
<dbReference type="Gene3D" id="3.30.70.1050">
    <property type="entry name" value="Trigger factor ribosome-binding domain"/>
    <property type="match status" value="1"/>
</dbReference>
<keyword evidence="4" id="KW-0697">Rotamase</keyword>
<dbReference type="GO" id="GO:0044183">
    <property type="term" value="F:protein folding chaperone"/>
    <property type="evidence" value="ECO:0007669"/>
    <property type="project" value="TreeGrafter"/>
</dbReference>
<dbReference type="GO" id="GO:0043022">
    <property type="term" value="F:ribosome binding"/>
    <property type="evidence" value="ECO:0007669"/>
    <property type="project" value="TreeGrafter"/>
</dbReference>
<dbReference type="GO" id="GO:0015031">
    <property type="term" value="P:protein transport"/>
    <property type="evidence" value="ECO:0007669"/>
    <property type="project" value="InterPro"/>
</dbReference>
<evidence type="ECO:0000313" key="10">
    <source>
        <dbReference type="Proteomes" id="UP000289738"/>
    </source>
</evidence>
<sequence>MNMMMISSKYYTNSIIVGVGRTWCSPNAKPEGSFSFSLRFSNRRTKRRSFNIHSESIFRGHNNIFSALNSGLEASITDATESSNALKKASIVLESGDENKIQLRVDLTGDQTERVFGKTLRDLGRTAPPVPGFRMQKGGKSSQIPNDFLLQMLGEERVIKFVIQEILNSTMADYVEKASDILPLYNENLDVKDRKISTIQTAEELKQSFKPGKEFGFNVIIEPKSSEDTG</sequence>
<dbReference type="InterPro" id="IPR005215">
    <property type="entry name" value="Trig_fac"/>
</dbReference>
<dbReference type="InterPro" id="IPR008881">
    <property type="entry name" value="Trigger_fac_ribosome-bd_bac"/>
</dbReference>
<keyword evidence="5" id="KW-0143">Chaperone</keyword>
<protein>
    <recommendedName>
        <fullName evidence="3">peptidylprolyl isomerase</fullName>
        <ecNumber evidence="3">5.2.1.8</ecNumber>
    </recommendedName>
</protein>
<comment type="catalytic activity">
    <reaction evidence="1">
        <text>[protein]-peptidylproline (omega=180) = [protein]-peptidylproline (omega=0)</text>
        <dbReference type="Rhea" id="RHEA:16237"/>
        <dbReference type="Rhea" id="RHEA-COMP:10747"/>
        <dbReference type="Rhea" id="RHEA-COMP:10748"/>
        <dbReference type="ChEBI" id="CHEBI:83833"/>
        <dbReference type="ChEBI" id="CHEBI:83834"/>
        <dbReference type="EC" id="5.2.1.8"/>
    </reaction>
</comment>
<evidence type="ECO:0000313" key="9">
    <source>
        <dbReference type="EMBL" id="RYQ95457.1"/>
    </source>
</evidence>
<dbReference type="STRING" id="3818.A0A444Y0M0"/>
<organism evidence="9 10">
    <name type="scientific">Arachis hypogaea</name>
    <name type="common">Peanut</name>
    <dbReference type="NCBI Taxonomy" id="3818"/>
    <lineage>
        <taxon>Eukaryota</taxon>
        <taxon>Viridiplantae</taxon>
        <taxon>Streptophyta</taxon>
        <taxon>Embryophyta</taxon>
        <taxon>Tracheophyta</taxon>
        <taxon>Spermatophyta</taxon>
        <taxon>Magnoliopsida</taxon>
        <taxon>eudicotyledons</taxon>
        <taxon>Gunneridae</taxon>
        <taxon>Pentapetalae</taxon>
        <taxon>rosids</taxon>
        <taxon>fabids</taxon>
        <taxon>Fabales</taxon>
        <taxon>Fabaceae</taxon>
        <taxon>Papilionoideae</taxon>
        <taxon>50 kb inversion clade</taxon>
        <taxon>dalbergioids sensu lato</taxon>
        <taxon>Dalbergieae</taxon>
        <taxon>Pterocarpus clade</taxon>
        <taxon>Arachis</taxon>
    </lineage>
</organism>
<evidence type="ECO:0000256" key="4">
    <source>
        <dbReference type="ARBA" id="ARBA00023110"/>
    </source>
</evidence>
<evidence type="ECO:0000256" key="1">
    <source>
        <dbReference type="ARBA" id="ARBA00000971"/>
    </source>
</evidence>
<dbReference type="PANTHER" id="PTHR30560">
    <property type="entry name" value="TRIGGER FACTOR CHAPERONE AND PEPTIDYL-PROLYL CIS/TRANS ISOMERASE"/>
    <property type="match status" value="1"/>
</dbReference>
<dbReference type="GO" id="GO:0043335">
    <property type="term" value="P:protein unfolding"/>
    <property type="evidence" value="ECO:0007669"/>
    <property type="project" value="TreeGrafter"/>
</dbReference>
<reference evidence="9 10" key="1">
    <citation type="submission" date="2019-01" db="EMBL/GenBank/DDBJ databases">
        <title>Sequencing of cultivated peanut Arachis hypogaea provides insights into genome evolution and oil improvement.</title>
        <authorList>
            <person name="Chen X."/>
        </authorList>
    </citation>
    <scope>NUCLEOTIDE SEQUENCE [LARGE SCALE GENOMIC DNA]</scope>
    <source>
        <strain evidence="10">cv. Fuhuasheng</strain>
        <tissue evidence="9">Leaves</tissue>
    </source>
</reference>
<dbReference type="EC" id="5.2.1.8" evidence="3"/>
<keyword evidence="6" id="KW-0413">Isomerase</keyword>
<dbReference type="FunFam" id="3.30.70.1050:FF:000004">
    <property type="entry name" value="Trigger factor"/>
    <property type="match status" value="1"/>
</dbReference>
<comment type="caution">
    <text evidence="9">The sequence shown here is derived from an EMBL/GenBank/DDBJ whole genome shotgun (WGS) entry which is preliminary data.</text>
</comment>
<dbReference type="GO" id="GO:0051083">
    <property type="term" value="P:'de novo' cotranslational protein folding"/>
    <property type="evidence" value="ECO:0007669"/>
    <property type="project" value="TreeGrafter"/>
</dbReference>